<feature type="region of interest" description="Disordered" evidence="2">
    <location>
        <begin position="380"/>
        <end position="402"/>
    </location>
</feature>
<feature type="compositionally biased region" description="Basic and acidic residues" evidence="2">
    <location>
        <begin position="124"/>
        <end position="136"/>
    </location>
</feature>
<organism evidence="4 5">
    <name type="scientific">Urochloa decumbens</name>
    <dbReference type="NCBI Taxonomy" id="240449"/>
    <lineage>
        <taxon>Eukaryota</taxon>
        <taxon>Viridiplantae</taxon>
        <taxon>Streptophyta</taxon>
        <taxon>Embryophyta</taxon>
        <taxon>Tracheophyta</taxon>
        <taxon>Spermatophyta</taxon>
        <taxon>Magnoliopsida</taxon>
        <taxon>Liliopsida</taxon>
        <taxon>Poales</taxon>
        <taxon>Poaceae</taxon>
        <taxon>PACMAD clade</taxon>
        <taxon>Panicoideae</taxon>
        <taxon>Panicodae</taxon>
        <taxon>Paniceae</taxon>
        <taxon>Melinidinae</taxon>
        <taxon>Urochloa</taxon>
    </lineage>
</organism>
<keyword evidence="5" id="KW-1185">Reference proteome</keyword>
<evidence type="ECO:0000256" key="1">
    <source>
        <dbReference type="PROSITE-ProRule" id="PRU00047"/>
    </source>
</evidence>
<gene>
    <name evidence="4" type="ORF">URODEC1_LOCUS28084</name>
</gene>
<feature type="domain" description="CCHC-type" evidence="3">
    <location>
        <begin position="545"/>
        <end position="561"/>
    </location>
</feature>
<dbReference type="SUPFAM" id="SSF57756">
    <property type="entry name" value="Retrovirus zinc finger-like domains"/>
    <property type="match status" value="1"/>
</dbReference>
<feature type="compositionally biased region" description="Basic and acidic residues" evidence="2">
    <location>
        <begin position="815"/>
        <end position="826"/>
    </location>
</feature>
<keyword evidence="1" id="KW-0862">Zinc</keyword>
<feature type="region of interest" description="Disordered" evidence="2">
    <location>
        <begin position="1040"/>
        <end position="1062"/>
    </location>
</feature>
<dbReference type="InterPro" id="IPR001878">
    <property type="entry name" value="Znf_CCHC"/>
</dbReference>
<feature type="region of interest" description="Disordered" evidence="2">
    <location>
        <begin position="1"/>
        <end position="176"/>
    </location>
</feature>
<dbReference type="GO" id="GO:0008270">
    <property type="term" value="F:zinc ion binding"/>
    <property type="evidence" value="ECO:0007669"/>
    <property type="project" value="UniProtKB-KW"/>
</dbReference>
<feature type="compositionally biased region" description="Low complexity" evidence="2">
    <location>
        <begin position="479"/>
        <end position="495"/>
    </location>
</feature>
<feature type="region of interest" description="Disordered" evidence="2">
    <location>
        <begin position="773"/>
        <end position="834"/>
    </location>
</feature>
<dbReference type="Gene3D" id="4.10.60.10">
    <property type="entry name" value="Zinc finger, CCHC-type"/>
    <property type="match status" value="1"/>
</dbReference>
<feature type="compositionally biased region" description="Basic and acidic residues" evidence="2">
    <location>
        <begin position="8"/>
        <end position="19"/>
    </location>
</feature>
<reference evidence="4 5" key="2">
    <citation type="submission" date="2024-10" db="EMBL/GenBank/DDBJ databases">
        <authorList>
            <person name="Ryan C."/>
        </authorList>
    </citation>
    <scope>NUCLEOTIDE SEQUENCE [LARGE SCALE GENOMIC DNA]</scope>
</reference>
<dbReference type="SMART" id="SM00343">
    <property type="entry name" value="ZnF_C2HC"/>
    <property type="match status" value="2"/>
</dbReference>
<accession>A0ABC8XYA6</accession>
<proteinExistence type="predicted"/>
<feature type="compositionally biased region" description="Basic and acidic residues" evidence="2">
    <location>
        <begin position="788"/>
        <end position="808"/>
    </location>
</feature>
<name>A0ABC8XYA6_9POAL</name>
<dbReference type="Pfam" id="PF00098">
    <property type="entry name" value="zf-CCHC"/>
    <property type="match status" value="1"/>
</dbReference>
<feature type="domain" description="CCHC-type" evidence="3">
    <location>
        <begin position="565"/>
        <end position="578"/>
    </location>
</feature>
<evidence type="ECO:0000259" key="3">
    <source>
        <dbReference type="PROSITE" id="PS50158"/>
    </source>
</evidence>
<sequence>MQANRGELGGDHAGGHGGDRGAGSPPPLHASHGDPSSSSSICFSEPIILRRAPPRPRAASVAGEHAEIEEAWRVRVSRRDVPLDSYFDSSDPREHSPLNPRADSWVELAKDRGTHSPINPRADSGAEHARDSEKHSPLNPRMDSWAEPASDPGKDPKNPNKTNPRGDLNEKQGIPQDLDALLRERDRWRRENIPAANLRDPAANSCDRPPNPRHLTLAPGCVPHLNDHNRTHPHLSAKAYAWKRKEELQGLASEIKQHLFKSPYEEEMQYLEEAANQLECAIRKIPRTCSERVLPQFQKQRIERETLPPNRPNFTTGPSHDQIFYHSWWPAGPKWLWISKESALQGIGFPARFSEIRRFGYLARTVRRIKAAPPLTHSFAQAVRGESMARPPPQQRMGKRRVDYEDWMEEDDLLGEDASQGRDLRHRLHSRDGSSRMADPPRWGQEGDRRPMNRDEYQGGQRQFHQRSQGDSRGEFRFPQRGGRGGRQVYQPRQQNYQGGNRVQGEVTPREEDHRYQRDQRAEQQKGKGYNQAKSEGTPKSSELKCFRCTEIGHHQLDCTNDPVCYKCKKVGHMAAECEGVHQKKLKMYGFGVAGQGFYSIEIPENKATESFNATLLILEGNASESKLDNELKNLVNATWDFHVRQATNGEFRAAFPDQGSIDTLSKLSEIKLALYGIKVKIISSKIDPSATTVLQTTWIKIYGIPDFAREEDVIREIASLAGEPIKIDDFSLSRDEPVRVRINCRNPADINGYIEIFFNGVGREIRYVAEGSTGRRLPKGGGPPGPGKKDDKQGKDNGRKEDEDMNRKKPHKSGRSDEYNDKETDLSQDSQEDCMEDLVTNESPPRGSNSLVLDQFPLAAFHPTIGMIHLQENLEMNCPALEPNIQQTNDTQQSESQMKKNLEVLPVMDNEVDSNGQNSQESVILSLEKSKGEKGKTTDKIVVHSLEGTYLMDKDKWPVLKLPEEQAHSEEDMLDNTSNFSLEVITEEEDNQGWMEAQDRRKKIKLSKKMKKPVVATRSSTRVVRDGVPIAVKAMTRTRDKNELKKEMETSTEEGRRLATC</sequence>
<feature type="compositionally biased region" description="Basic and acidic residues" evidence="2">
    <location>
        <begin position="468"/>
        <end position="478"/>
    </location>
</feature>
<reference evidence="5" key="1">
    <citation type="submission" date="2024-06" db="EMBL/GenBank/DDBJ databases">
        <authorList>
            <person name="Ryan C."/>
        </authorList>
    </citation>
    <scope>NUCLEOTIDE SEQUENCE [LARGE SCALE GENOMIC DNA]</scope>
</reference>
<evidence type="ECO:0000256" key="2">
    <source>
        <dbReference type="SAM" id="MobiDB-lite"/>
    </source>
</evidence>
<dbReference type="Proteomes" id="UP001497457">
    <property type="component" value="Chromosome 15b"/>
</dbReference>
<feature type="compositionally biased region" description="Basic and acidic residues" evidence="2">
    <location>
        <begin position="64"/>
        <end position="82"/>
    </location>
</feature>
<dbReference type="PANTHER" id="PTHR33170:SF2">
    <property type="entry name" value="OS12G0531500 PROTEIN"/>
    <property type="match status" value="1"/>
</dbReference>
<dbReference type="PROSITE" id="PS50158">
    <property type="entry name" value="ZF_CCHC"/>
    <property type="match status" value="2"/>
</dbReference>
<feature type="compositionally biased region" description="Basic and acidic residues" evidence="2">
    <location>
        <begin position="508"/>
        <end position="526"/>
    </location>
</feature>
<feature type="region of interest" description="Disordered" evidence="2">
    <location>
        <begin position="414"/>
        <end position="540"/>
    </location>
</feature>
<feature type="compositionally biased region" description="Basic and acidic residues" evidence="2">
    <location>
        <begin position="445"/>
        <end position="457"/>
    </location>
</feature>
<evidence type="ECO:0000313" key="4">
    <source>
        <dbReference type="EMBL" id="CAL4933355.1"/>
    </source>
</evidence>
<dbReference type="PANTHER" id="PTHR33170">
    <property type="entry name" value="DUF4283 DOMAIN-CONTAINING PROTEIN-RELATED"/>
    <property type="match status" value="1"/>
</dbReference>
<dbReference type="EMBL" id="OZ075125">
    <property type="protein sequence ID" value="CAL4933355.1"/>
    <property type="molecule type" value="Genomic_DNA"/>
</dbReference>
<dbReference type="AlphaFoldDB" id="A0ABC8XYA6"/>
<protein>
    <recommendedName>
        <fullName evidence="3">CCHC-type domain-containing protein</fullName>
    </recommendedName>
</protein>
<keyword evidence="1" id="KW-0863">Zinc-finger</keyword>
<dbReference type="InterPro" id="IPR036875">
    <property type="entry name" value="Znf_CCHC_sf"/>
</dbReference>
<evidence type="ECO:0000313" key="5">
    <source>
        <dbReference type="Proteomes" id="UP001497457"/>
    </source>
</evidence>
<keyword evidence="1" id="KW-0479">Metal-binding</keyword>